<dbReference type="EMBL" id="GDHC01020264">
    <property type="protein sequence ID" value="JAP98364.1"/>
    <property type="molecule type" value="Transcribed_RNA"/>
</dbReference>
<dbReference type="Gene3D" id="1.25.40.690">
    <property type="match status" value="1"/>
</dbReference>
<dbReference type="InterPro" id="IPR036903">
    <property type="entry name" value="Nup98_auto-Pept-S59_dom_sf"/>
</dbReference>
<dbReference type="GO" id="GO:0031965">
    <property type="term" value="C:nuclear membrane"/>
    <property type="evidence" value="ECO:0007669"/>
    <property type="project" value="UniProtKB-SubCell"/>
</dbReference>
<evidence type="ECO:0000256" key="13">
    <source>
        <dbReference type="ARBA" id="ARBA00022927"/>
    </source>
</evidence>
<feature type="region of interest" description="Disordered" evidence="18">
    <location>
        <begin position="681"/>
        <end position="756"/>
    </location>
</feature>
<feature type="compositionally biased region" description="Polar residues" evidence="18">
    <location>
        <begin position="714"/>
        <end position="727"/>
    </location>
</feature>
<dbReference type="GO" id="GO:0008139">
    <property type="term" value="F:nuclear localization sequence binding"/>
    <property type="evidence" value="ECO:0007669"/>
    <property type="project" value="TreeGrafter"/>
</dbReference>
<feature type="domain" description="Peptidase S59" evidence="19">
    <location>
        <begin position="768"/>
        <end position="910"/>
    </location>
</feature>
<feature type="region of interest" description="Disordered" evidence="18">
    <location>
        <begin position="1"/>
        <end position="69"/>
    </location>
</feature>
<feature type="compositionally biased region" description="Basic and acidic residues" evidence="18">
    <location>
        <begin position="681"/>
        <end position="691"/>
    </location>
</feature>
<feature type="compositionally biased region" description="Low complexity" evidence="18">
    <location>
        <begin position="56"/>
        <end position="69"/>
    </location>
</feature>
<keyword evidence="17" id="KW-0539">Nucleus</keyword>
<gene>
    <name evidence="20" type="primary">NUP98_3</name>
    <name evidence="20" type="ORF">g.84516</name>
</gene>
<evidence type="ECO:0000256" key="2">
    <source>
        <dbReference type="ARBA" id="ARBA00004620"/>
    </source>
</evidence>
<keyword evidence="11" id="KW-0509">mRNA transport</keyword>
<feature type="region of interest" description="Disordered" evidence="18">
    <location>
        <begin position="1073"/>
        <end position="1097"/>
    </location>
</feature>
<evidence type="ECO:0000256" key="7">
    <source>
        <dbReference type="ARBA" id="ARBA00022670"/>
    </source>
</evidence>
<dbReference type="SUPFAM" id="SSF82215">
    <property type="entry name" value="C-terminal autoproteolytic domain of nucleoporin nup98"/>
    <property type="match status" value="1"/>
</dbReference>
<dbReference type="GO" id="GO:0044614">
    <property type="term" value="C:nuclear pore cytoplasmic filaments"/>
    <property type="evidence" value="ECO:0007669"/>
    <property type="project" value="TreeGrafter"/>
</dbReference>
<dbReference type="GO" id="GO:0006405">
    <property type="term" value="P:RNA export from nucleus"/>
    <property type="evidence" value="ECO:0007669"/>
    <property type="project" value="TreeGrafter"/>
</dbReference>
<dbReference type="PROSITE" id="PS51434">
    <property type="entry name" value="NUP_C"/>
    <property type="match status" value="1"/>
</dbReference>
<dbReference type="GO" id="GO:0008236">
    <property type="term" value="F:serine-type peptidase activity"/>
    <property type="evidence" value="ECO:0007669"/>
    <property type="project" value="UniProtKB-KW"/>
</dbReference>
<evidence type="ECO:0000313" key="20">
    <source>
        <dbReference type="EMBL" id="JAP98364.1"/>
    </source>
</evidence>
<evidence type="ECO:0000256" key="9">
    <source>
        <dbReference type="ARBA" id="ARBA00022801"/>
    </source>
</evidence>
<feature type="compositionally biased region" description="Polar residues" evidence="18">
    <location>
        <begin position="692"/>
        <end position="701"/>
    </location>
</feature>
<evidence type="ECO:0000256" key="5">
    <source>
        <dbReference type="ARBA" id="ARBA00013472"/>
    </source>
</evidence>
<evidence type="ECO:0000256" key="15">
    <source>
        <dbReference type="ARBA" id="ARBA00023132"/>
    </source>
</evidence>
<dbReference type="FunFam" id="1.10.10.2360:FF:000001">
    <property type="entry name" value="Nuclear pore complex protein Nup98-Nup96"/>
    <property type="match status" value="1"/>
</dbReference>
<evidence type="ECO:0000256" key="6">
    <source>
        <dbReference type="ARBA" id="ARBA00022448"/>
    </source>
</evidence>
<dbReference type="InterPro" id="IPR007230">
    <property type="entry name" value="Nup98_auto-Pept-S59_dom"/>
</dbReference>
<evidence type="ECO:0000256" key="3">
    <source>
        <dbReference type="ARBA" id="ARBA00004642"/>
    </source>
</evidence>
<organism evidence="20">
    <name type="scientific">Lygus hesperus</name>
    <name type="common">Western plant bug</name>
    <dbReference type="NCBI Taxonomy" id="30085"/>
    <lineage>
        <taxon>Eukaryota</taxon>
        <taxon>Metazoa</taxon>
        <taxon>Ecdysozoa</taxon>
        <taxon>Arthropoda</taxon>
        <taxon>Hexapoda</taxon>
        <taxon>Insecta</taxon>
        <taxon>Pterygota</taxon>
        <taxon>Neoptera</taxon>
        <taxon>Paraneoptera</taxon>
        <taxon>Hemiptera</taxon>
        <taxon>Heteroptera</taxon>
        <taxon>Panheteroptera</taxon>
        <taxon>Cimicomorpha</taxon>
        <taxon>Miridae</taxon>
        <taxon>Mirini</taxon>
        <taxon>Lygus</taxon>
    </lineage>
</organism>
<keyword evidence="6" id="KW-0813">Transport</keyword>
<protein>
    <recommendedName>
        <fullName evidence="5">Nuclear pore complex protein Nup98-Nup96</fullName>
    </recommendedName>
</protein>
<keyword evidence="13" id="KW-0653">Protein transport</keyword>
<dbReference type="GO" id="GO:0034398">
    <property type="term" value="P:telomere tethering at nuclear periphery"/>
    <property type="evidence" value="ECO:0007669"/>
    <property type="project" value="TreeGrafter"/>
</dbReference>
<comment type="similarity">
    <text evidence="4">Belongs to the nucleoporin GLFG family.</text>
</comment>
<feature type="compositionally biased region" description="Acidic residues" evidence="18">
    <location>
        <begin position="1087"/>
        <end position="1097"/>
    </location>
</feature>
<dbReference type="Pfam" id="PF04096">
    <property type="entry name" value="Nucleoporin2"/>
    <property type="match status" value="1"/>
</dbReference>
<dbReference type="GO" id="GO:0017056">
    <property type="term" value="F:structural constituent of nuclear pore"/>
    <property type="evidence" value="ECO:0007669"/>
    <property type="project" value="InterPro"/>
</dbReference>
<dbReference type="Pfam" id="PF21240">
    <property type="entry name" value="Nup98_GLEBS"/>
    <property type="match status" value="1"/>
</dbReference>
<dbReference type="PANTHER" id="PTHR23198">
    <property type="entry name" value="NUCLEOPORIN"/>
    <property type="match status" value="1"/>
</dbReference>
<evidence type="ECO:0000256" key="8">
    <source>
        <dbReference type="ARBA" id="ARBA00022737"/>
    </source>
</evidence>
<evidence type="ECO:0000256" key="10">
    <source>
        <dbReference type="ARBA" id="ARBA00022813"/>
    </source>
</evidence>
<dbReference type="PANTHER" id="PTHR23198:SF6">
    <property type="entry name" value="NUCLEAR PORE COMPLEX PROTEIN NUP98-NUP96"/>
    <property type="match status" value="1"/>
</dbReference>
<evidence type="ECO:0000256" key="12">
    <source>
        <dbReference type="ARBA" id="ARBA00022825"/>
    </source>
</evidence>
<keyword evidence="15" id="KW-0906">Nuclear pore complex</keyword>
<proteinExistence type="inferred from homology"/>
<dbReference type="Pfam" id="PF12110">
    <property type="entry name" value="Nup96"/>
    <property type="match status" value="1"/>
</dbReference>
<comment type="subcellular location">
    <subcellularLocation>
        <location evidence="2">Nucleus membrane</location>
        <topology evidence="2">Peripheral membrane protein</topology>
        <orientation evidence="2">Nucleoplasmic side</orientation>
    </subcellularLocation>
    <subcellularLocation>
        <location evidence="1">Nucleus</location>
        <location evidence="1">Nuclear pore complex</location>
    </subcellularLocation>
    <subcellularLocation>
        <location evidence="3">Nucleus</location>
        <location evidence="3">Nucleoplasm</location>
    </subcellularLocation>
</comment>
<keyword evidence="12" id="KW-0720">Serine protease</keyword>
<keyword evidence="8" id="KW-0677">Repeat</keyword>
<evidence type="ECO:0000256" key="11">
    <source>
        <dbReference type="ARBA" id="ARBA00022816"/>
    </source>
</evidence>
<keyword evidence="10" id="KW-0068">Autocatalytic cleavage</keyword>
<reference evidence="20" key="1">
    <citation type="journal article" date="2016" name="Gigascience">
        <title>De novo construction of an expanded transcriptome assembly for the western tarnished plant bug, Lygus hesperus.</title>
        <authorList>
            <person name="Tassone E.E."/>
            <person name="Geib S.M."/>
            <person name="Hall B."/>
            <person name="Fabrick J.A."/>
            <person name="Brent C.S."/>
            <person name="Hull J.J."/>
        </authorList>
    </citation>
    <scope>NUCLEOTIDE SEQUENCE</scope>
</reference>
<keyword evidence="7" id="KW-0645">Protease</keyword>
<dbReference type="InterPro" id="IPR037665">
    <property type="entry name" value="Nucleoporin_S59-like"/>
</dbReference>
<evidence type="ECO:0000256" key="18">
    <source>
        <dbReference type="SAM" id="MobiDB-lite"/>
    </source>
</evidence>
<dbReference type="GO" id="GO:0005654">
    <property type="term" value="C:nucleoplasm"/>
    <property type="evidence" value="ECO:0007669"/>
    <property type="project" value="UniProtKB-SubCell"/>
</dbReference>
<accession>A0A146KRU9</accession>
<sequence>MFPSSGFPATPPTSSPFARPATTGFNPPVFGGAPTGNTLFGGATTPSSGGLFGSNTTTPAFGQTQTTQPAFGGFTAASSGSTGLFQQNASTSGGLFGSNTTQAFGQPKTSFGFGSTQPSGSLFGQQPQQTSLFGQPSTQSASGLFGSTPGFGTTATATASGGTHQIKFTPVTGTDTMVKNGASTSVSTRHHCITCMKEYENKSLEELRMEDYAAGRKGPQQGAQPAGGMFGASTQPTLFGSTTANTSGGLFGTENKSLFGTTNQGFGATTGSNMFGATNQSNSLFGKPAGTATPFGAPATTATNTFGFNNTSTNLFGSNTAQKPFGATAPQTGSLFGSTSQPSTGFGTQSTGFGTSFGTQPAQNGGLFGAKPPFTLGNTSSGFSFNQPTSTSTSSSIFGAKPATTGFGTGFGAPTSTSTGFGTTAFGQTNQNASPFGASNFNKPSGFNFGQTQPNTSLGLNLGGGTSLFNNTASKPGGLFGQTNTGGNLFGGSGGFGTTNTFNTGTNPLGGLGTQSSLGSGLGSGLGSLGGQGTQNPINQHLNAYSSIPFGDSPLFKNLLAPTGKADELIKPTSPAAQKALISGQNYKISPKSYNKIRIKPVESNNKKSLFDGLDGEDDFTADMLGSVTRPNPKQLVIQPRLYNDVSITQRSRLSGATNPINEMSPVIRTSPKILNIIRKDVRDGGTHDETVVTSRPQTTLKIRDIQSSAAASNQSGSPNMNNNSGTHNEENKETSVASSSDSDMEDTIPAELDGTLTEHPTRIVLRRAGYYTIPSLDELATMLSPDGSCVVDNFTVGRLNYGNVFYADSFDVAGLNLDEIVHFRHKEVTIYPDDDKKPPVGVGLNRRAQVTLDRVWPIDKSTRLPITDPARIACLDYESKLTRASAKHGTRFIEYRPQTGSWVFKVDHFSKYGLSDSDEEDQNPGETKKIKMGPADSITLDKNIPSSTPLQQVKQVERTLASRAVLLGEEDEEMDDGITTPFALDDEMERRQHFSPTSKLAKEIGTSSHKVQLMKASFFDHGDFNIDGEYLDYEDLDQPPVFQVNGFGFDAKKLAQAFNWYKRSELASIDGYSDAEPDYEPRAEMEAEQPEPTPDDSFDPAIIEQAMAEQIRPKSYVLRHKGFVPYSEVLLKSVSSGCLSDLCVFNGRSCRVGWGPQSKLSIHSTMTAATADPAPQLFSILQGRTKDDMSPSLVQCHNLFTSAASQVSFEDTVIHHLEIVYKQSIFNKEGSCPHVSPKNNVVGLHRHNVAAMNLANGYKDPHLKNSSDVWSLCAALWGNIDDCSPDGHSCVMQRKTAVSDWLEVVLSDEVLDEAALTGGTASVYSYLTGHKILEACEEAHKIGDYQMPLLFNQCGSRLGVQSMISKQLAQWRDTEADSHIDPWRLKCLMLAAGLKVHTSSKGVLNTCQEMSWLRAFALHIWYFTSMSASVTDALVDYEKSFSEEMEESFASAPVPLYSDQYSISVYDVRYHLLKLFSTKSHPLEPMLDPITFTPDALDYRLSWLLMRVLMELGYSHVSSYSACLVHMSFASQLEAHGLWHWAVFVILHHPDDEMREKSVKDLLERHVSLEDENEEEDFVRSKLGVPSSWIFEAKAIKARVSKRYDDAAKYLLKAGNWDESHDVIMRFISSTAIANENYDYLEGLLKELAIDERYKDVTGWATGGEVVLEYLGVVRQVNEVVAARDLTIGFHLERLQMQLKDLCLKIKLMKANTPLDRLSRGEMAKRIGDLLQNLVIAHCSDETSAGLNVLGHLMTELPLTSDYSQQEWLAVFASWQNSMSTDEPQ</sequence>
<evidence type="ECO:0000256" key="14">
    <source>
        <dbReference type="ARBA" id="ARBA00023010"/>
    </source>
</evidence>
<dbReference type="GO" id="GO:0003723">
    <property type="term" value="F:RNA binding"/>
    <property type="evidence" value="ECO:0007669"/>
    <property type="project" value="TreeGrafter"/>
</dbReference>
<keyword evidence="14" id="KW-0811">Translocation</keyword>
<dbReference type="GO" id="GO:0006508">
    <property type="term" value="P:proteolysis"/>
    <property type="evidence" value="ECO:0007669"/>
    <property type="project" value="UniProtKB-KW"/>
</dbReference>
<dbReference type="Gene3D" id="1.10.10.2360">
    <property type="match status" value="1"/>
</dbReference>
<evidence type="ECO:0000256" key="4">
    <source>
        <dbReference type="ARBA" id="ARBA00008926"/>
    </source>
</evidence>
<dbReference type="Gene3D" id="3.30.1610.10">
    <property type="entry name" value="Peptidase S59, nucleoporin"/>
    <property type="match status" value="1"/>
</dbReference>
<keyword evidence="16" id="KW-0472">Membrane</keyword>
<evidence type="ECO:0000259" key="19">
    <source>
        <dbReference type="PROSITE" id="PS51434"/>
    </source>
</evidence>
<name>A0A146KRU9_LYGHE</name>
<dbReference type="InterPro" id="IPR021967">
    <property type="entry name" value="Nup98_C"/>
</dbReference>
<evidence type="ECO:0000256" key="1">
    <source>
        <dbReference type="ARBA" id="ARBA00004567"/>
    </source>
</evidence>
<dbReference type="GO" id="GO:0000973">
    <property type="term" value="P:post-transcriptional tethering of RNA polymerase II gene DNA at nuclear periphery"/>
    <property type="evidence" value="ECO:0007669"/>
    <property type="project" value="TreeGrafter"/>
</dbReference>
<dbReference type="GO" id="GO:0051028">
    <property type="term" value="P:mRNA transport"/>
    <property type="evidence" value="ECO:0007669"/>
    <property type="project" value="UniProtKB-KW"/>
</dbReference>
<evidence type="ECO:0000256" key="16">
    <source>
        <dbReference type="ARBA" id="ARBA00023136"/>
    </source>
</evidence>
<dbReference type="GO" id="GO:0006606">
    <property type="term" value="P:protein import into nucleus"/>
    <property type="evidence" value="ECO:0007669"/>
    <property type="project" value="TreeGrafter"/>
</dbReference>
<dbReference type="FunFam" id="3.30.1610.10:FF:000001">
    <property type="entry name" value="Nuclear pore complex protein Nup98-Nup96"/>
    <property type="match status" value="1"/>
</dbReference>
<keyword evidence="9" id="KW-0378">Hydrolase</keyword>
<evidence type="ECO:0000256" key="17">
    <source>
        <dbReference type="ARBA" id="ARBA00023242"/>
    </source>
</evidence>